<evidence type="ECO:0000313" key="2">
    <source>
        <dbReference type="Proteomes" id="UP001608902"/>
    </source>
</evidence>
<protein>
    <recommendedName>
        <fullName evidence="3">Peptidase M12A domain-containing protein</fullName>
    </recommendedName>
</protein>
<evidence type="ECO:0008006" key="3">
    <source>
        <dbReference type="Google" id="ProtNLM"/>
    </source>
</evidence>
<proteinExistence type="predicted"/>
<name>A0ABD6F2B5_9BILA</name>
<organism evidence="1 2">
    <name type="scientific">Gnathostoma spinigerum</name>
    <dbReference type="NCBI Taxonomy" id="75299"/>
    <lineage>
        <taxon>Eukaryota</taxon>
        <taxon>Metazoa</taxon>
        <taxon>Ecdysozoa</taxon>
        <taxon>Nematoda</taxon>
        <taxon>Chromadorea</taxon>
        <taxon>Rhabditida</taxon>
        <taxon>Spirurina</taxon>
        <taxon>Gnathostomatomorpha</taxon>
        <taxon>Gnathostomatoidea</taxon>
        <taxon>Gnathostomatidae</taxon>
        <taxon>Gnathostoma</taxon>
    </lineage>
</organism>
<dbReference type="AlphaFoldDB" id="A0ABD6F2B5"/>
<dbReference type="InterPro" id="IPR024079">
    <property type="entry name" value="MetalloPept_cat_dom_sf"/>
</dbReference>
<comment type="caution">
    <text evidence="1">The sequence shown here is derived from an EMBL/GenBank/DDBJ whole genome shotgun (WGS) entry which is preliminary data.</text>
</comment>
<dbReference type="EMBL" id="JBGFUD010016919">
    <property type="protein sequence ID" value="MFH4984356.1"/>
    <property type="molecule type" value="Genomic_DNA"/>
</dbReference>
<accession>A0ABD6F2B5</accession>
<sequence>MPADSEEDERAVNATEIKFRFAEENPSLFEGDIVLTLDQLAKTIEYARELLEMKKSAHSDNKKMSEVQRTITSDLSLRWITFPIPYVISGADANAVRAGIKNWEEATCVTFREVSSIPSRSSGLQFIKGQGLVDL</sequence>
<keyword evidence="2" id="KW-1185">Reference proteome</keyword>
<dbReference type="Gene3D" id="3.40.390.10">
    <property type="entry name" value="Collagenase (Catalytic Domain)"/>
    <property type="match status" value="1"/>
</dbReference>
<reference evidence="1 2" key="1">
    <citation type="submission" date="2024-08" db="EMBL/GenBank/DDBJ databases">
        <title>Gnathostoma spinigerum genome.</title>
        <authorList>
            <person name="Gonzalez-Bertolin B."/>
            <person name="Monzon S."/>
            <person name="Zaballos A."/>
            <person name="Jimenez P."/>
            <person name="Dekumyoy P."/>
            <person name="Varona S."/>
            <person name="Cuesta I."/>
            <person name="Sumanam S."/>
            <person name="Adisakwattana P."/>
            <person name="Gasser R.B."/>
            <person name="Hernandez-Gonzalez A."/>
            <person name="Young N.D."/>
            <person name="Perteguer M.J."/>
        </authorList>
    </citation>
    <scope>NUCLEOTIDE SEQUENCE [LARGE SCALE GENOMIC DNA]</scope>
    <source>
        <strain evidence="1">AL3</strain>
        <tissue evidence="1">Liver</tissue>
    </source>
</reference>
<dbReference type="Proteomes" id="UP001608902">
    <property type="component" value="Unassembled WGS sequence"/>
</dbReference>
<evidence type="ECO:0000313" key="1">
    <source>
        <dbReference type="EMBL" id="MFH4984356.1"/>
    </source>
</evidence>
<gene>
    <name evidence="1" type="ORF">AB6A40_011065</name>
</gene>
<dbReference type="SUPFAM" id="SSF55486">
    <property type="entry name" value="Metalloproteases ('zincins'), catalytic domain"/>
    <property type="match status" value="1"/>
</dbReference>